<dbReference type="InterPro" id="IPR001304">
    <property type="entry name" value="C-type_lectin-like"/>
</dbReference>
<proteinExistence type="predicted"/>
<dbReference type="InterPro" id="IPR050111">
    <property type="entry name" value="C-type_lectin/snaclec_domain"/>
</dbReference>
<dbReference type="CDD" id="cd00037">
    <property type="entry name" value="CLECT"/>
    <property type="match status" value="5"/>
</dbReference>
<feature type="domain" description="C-type lectin" evidence="3">
    <location>
        <begin position="1188"/>
        <end position="1251"/>
    </location>
</feature>
<dbReference type="InterPro" id="IPR016187">
    <property type="entry name" value="CTDL_fold"/>
</dbReference>
<keyword evidence="2" id="KW-0732">Signal</keyword>
<keyword evidence="1" id="KW-1015">Disulfide bond</keyword>
<feature type="domain" description="C-type lectin" evidence="3">
    <location>
        <begin position="1083"/>
        <end position="1183"/>
    </location>
</feature>
<evidence type="ECO:0000256" key="2">
    <source>
        <dbReference type="SAM" id="SignalP"/>
    </source>
</evidence>
<dbReference type="SUPFAM" id="SSF56436">
    <property type="entry name" value="C-type lectin-like"/>
    <property type="match status" value="10"/>
</dbReference>
<dbReference type="SMART" id="SM00034">
    <property type="entry name" value="CLECT"/>
    <property type="match status" value="8"/>
</dbReference>
<dbReference type="EMBL" id="WIXE01021542">
    <property type="protein sequence ID" value="KAK5968297.1"/>
    <property type="molecule type" value="Genomic_DNA"/>
</dbReference>
<feature type="chain" id="PRO_5042962643" description="C-type lectin domain-containing protein" evidence="2">
    <location>
        <begin position="18"/>
        <end position="1386"/>
    </location>
</feature>
<feature type="domain" description="C-type lectin" evidence="3">
    <location>
        <begin position="691"/>
        <end position="775"/>
    </location>
</feature>
<dbReference type="PANTHER" id="PTHR22803">
    <property type="entry name" value="MANNOSE, PHOSPHOLIPASE, LECTIN RECEPTOR RELATED"/>
    <property type="match status" value="1"/>
</dbReference>
<feature type="domain" description="C-type lectin" evidence="3">
    <location>
        <begin position="349"/>
        <end position="429"/>
    </location>
</feature>
<dbReference type="Pfam" id="PF00059">
    <property type="entry name" value="Lectin_C"/>
    <property type="match status" value="8"/>
</dbReference>
<name>A0AAN8IGD5_TRICO</name>
<dbReference type="InterPro" id="IPR018378">
    <property type="entry name" value="C-type_lectin_CS"/>
</dbReference>
<feature type="domain" description="C-type lectin" evidence="3">
    <location>
        <begin position="179"/>
        <end position="312"/>
    </location>
</feature>
<keyword evidence="5" id="KW-1185">Reference proteome</keyword>
<evidence type="ECO:0000256" key="1">
    <source>
        <dbReference type="ARBA" id="ARBA00023157"/>
    </source>
</evidence>
<evidence type="ECO:0000313" key="4">
    <source>
        <dbReference type="EMBL" id="KAK5968297.1"/>
    </source>
</evidence>
<dbReference type="InterPro" id="IPR016186">
    <property type="entry name" value="C-type_lectin-like/link_sf"/>
</dbReference>
<dbReference type="PROSITE" id="PS50041">
    <property type="entry name" value="C_TYPE_LECTIN_2"/>
    <property type="match status" value="9"/>
</dbReference>
<feature type="domain" description="C-type lectin" evidence="3">
    <location>
        <begin position="1247"/>
        <end position="1371"/>
    </location>
</feature>
<dbReference type="Gene3D" id="3.10.100.10">
    <property type="entry name" value="Mannose-Binding Protein A, subunit A"/>
    <property type="match status" value="9"/>
</dbReference>
<protein>
    <recommendedName>
        <fullName evidence="3">C-type lectin domain-containing protein</fullName>
    </recommendedName>
</protein>
<dbReference type="PROSITE" id="PS00615">
    <property type="entry name" value="C_TYPE_LECTIN_1"/>
    <property type="match status" value="2"/>
</dbReference>
<feature type="domain" description="C-type lectin" evidence="3">
    <location>
        <begin position="28"/>
        <end position="141"/>
    </location>
</feature>
<organism evidence="4 5">
    <name type="scientific">Trichostrongylus colubriformis</name>
    <name type="common">Black scour worm</name>
    <dbReference type="NCBI Taxonomy" id="6319"/>
    <lineage>
        <taxon>Eukaryota</taxon>
        <taxon>Metazoa</taxon>
        <taxon>Ecdysozoa</taxon>
        <taxon>Nematoda</taxon>
        <taxon>Chromadorea</taxon>
        <taxon>Rhabditida</taxon>
        <taxon>Rhabditina</taxon>
        <taxon>Rhabditomorpha</taxon>
        <taxon>Strongyloidea</taxon>
        <taxon>Trichostrongylidae</taxon>
        <taxon>Trichostrongylus</taxon>
    </lineage>
</organism>
<evidence type="ECO:0000259" key="3">
    <source>
        <dbReference type="PROSITE" id="PS50041"/>
    </source>
</evidence>
<sequence length="1386" mass="155146">MMLPLLLVAVLSYTATAQCPLGTISNPRYGRCYKFVNDRQPFYIAEESCEAVGGHLVSVEDGFENAMLSESASSQGIDVPFFIGYNRMITNDWSWIDGYNKTTFTNWGTDQPGTSNQCTVEALNGTWLSRNCATASPYVCAIISDFPPVTCPACPALPTCPSAPKQPGHCQNGWSYLNKTDSCYRYFLHATFDNAEIVCQNNGGHLTSIHSTEENIFVADLSKSGTEYTKYTDLTWIGLQQVDYPSNTKWSWTDGTPLDYFRWAPGEPNNEKGREHCGQTHSDYLGRNPAKDDAYQKWNDYDCTEEMRAYVYGLRNIFGGYAAAISTVLPSCSSFWPLLLPWHLQTALSVLSIIRSSTESAQEQKLTTFYTGLNKLSSDSWSWSDGSSSNYTNWATNEPANDTTCVTQNTKDGTWKAVSCNSAYAYVCAVTASFPAPTCPPCPTPAGCPTFPPVVGHCDSGWAYFDKTDSCYRYFLWSTFDNAESVCMSLGGHLTSIHSDEENIFVADISKAGVEYKKADDLTWIGLKQENYPTSQTWTWTDGTPFDYNAWASAQPADNKGREHCAQTHSDYLGRNPAKDNNYQHWTFPYRTVNRFRVSAKYSLTSPVGRFYDKTNTPECGGCYLSPLCLRHHPAAHLVSCTRRNLTDATCSPKPTKASMWLRKTAKNRTHTLSRFSVQLKTLGFQVSIFEQLFLSNFVPRKKVYAWQQGIKGPFYTGLNRVAQNAWAWTDGNSLSYTRWAPGEPNLSDKCAAENSTDATWVSVSCSDAYPYVCVQQLTPPTTATCPPTQPPAATCPICPSKLLLFSRSNSAVYLTSKFVEQFPRERVEMRRYPFDKAFLDSAFDDAESVCRSTGGHLVSIHSMEENVFVSSLTHMGIEYRSEKQLTWIGLRKPNFPVNSTWAWTDGSAVDYLLWAPGKPEDITGLQNCAQMYTDSLSKNPAKDTDFRHWNDVQCATTMRAYLVLLLALLPFAIADCPIGTTYHPEFNRCYLFVAEPQPFGLAESACVSNKGHLVSVMNGFENAMLADGGWTSVSCSNPSPFICAIPEDAHPAYTCPTCATPTCPTPPPRPYYCESEWTYFEHTQSCYRRFFDATFDDAEEICVSEGGHLTSIWSYAENDFVVDMAKTGMEASYGHDLTLIGLSQVNYPKDKNWYWTDGRYASYQNWDKGKKPDDGGGKYRCAVEGLENAMVAETAQQQRIGSPFWIGLNKLNGNAWDYTDDSQVSFTNWQDGPPGRCQSGWTYFAKTDSCYKYFLHGTFGDAEGICQANDGHLTSIHSSEENIFVATLTRSGKTVDLFTENTWIGMKQATYPTSTNWTWTDGSPVDYLFWAPGQPNNENGSKLCVMIESDYTPNVNKDATYQRWDAFYCDVYTMRAYVCKKASLH</sequence>
<feature type="signal peptide" evidence="2">
    <location>
        <begin position="1"/>
        <end position="17"/>
    </location>
</feature>
<gene>
    <name evidence="4" type="ORF">GCK32_004765</name>
</gene>
<comment type="caution">
    <text evidence="4">The sequence shown here is derived from an EMBL/GenBank/DDBJ whole genome shotgun (WGS) entry which is preliminary data.</text>
</comment>
<dbReference type="Proteomes" id="UP001331761">
    <property type="component" value="Unassembled WGS sequence"/>
</dbReference>
<evidence type="ECO:0000313" key="5">
    <source>
        <dbReference type="Proteomes" id="UP001331761"/>
    </source>
</evidence>
<accession>A0AAN8IGD5</accession>
<feature type="domain" description="C-type lectin" evidence="3">
    <location>
        <begin position="467"/>
        <end position="575"/>
    </location>
</feature>
<reference evidence="4 5" key="1">
    <citation type="submission" date="2019-10" db="EMBL/GenBank/DDBJ databases">
        <title>Assembly and Annotation for the nematode Trichostrongylus colubriformis.</title>
        <authorList>
            <person name="Martin J."/>
        </authorList>
    </citation>
    <scope>NUCLEOTIDE SEQUENCE [LARGE SCALE GENOMIC DNA]</scope>
    <source>
        <strain evidence="4">G859</strain>
        <tissue evidence="4">Whole worm</tissue>
    </source>
</reference>
<feature type="domain" description="C-type lectin" evidence="3">
    <location>
        <begin position="828"/>
        <end position="955"/>
    </location>
</feature>